<comment type="caution">
    <text evidence="1">The sequence shown here is derived from an EMBL/GenBank/DDBJ whole genome shotgun (WGS) entry which is preliminary data.</text>
</comment>
<organism evidence="1 2">
    <name type="scientific">Clostridium tyrobutyricum DIVETGP</name>
    <dbReference type="NCBI Taxonomy" id="1408889"/>
    <lineage>
        <taxon>Bacteria</taxon>
        <taxon>Bacillati</taxon>
        <taxon>Bacillota</taxon>
        <taxon>Clostridia</taxon>
        <taxon>Eubacteriales</taxon>
        <taxon>Clostridiaceae</taxon>
        <taxon>Clostridium</taxon>
    </lineage>
</organism>
<dbReference type="OrthoDB" id="3242975at2"/>
<reference evidence="1 2" key="1">
    <citation type="journal article" date="2015" name="Genome Announc.">
        <title>Draft Genome Sequence of Clostridium tyrobutyricum Strain DIVETGP, Isolated from Cow's Milk for Grana Padano Production.</title>
        <authorList>
            <person name="Soggiu A."/>
            <person name="Piras C."/>
            <person name="Gaiarsa S."/>
            <person name="Sassera D."/>
            <person name="Roncada P."/>
            <person name="Bendixen E."/>
            <person name="Brasca M."/>
            <person name="Bonizzi L."/>
        </authorList>
    </citation>
    <scope>NUCLEOTIDE SEQUENCE [LARGE SCALE GENOMIC DNA]</scope>
    <source>
        <strain evidence="1 2">DIVETGP</strain>
    </source>
</reference>
<proteinExistence type="predicted"/>
<evidence type="ECO:0000313" key="1">
    <source>
        <dbReference type="EMBL" id="CDL92483.1"/>
    </source>
</evidence>
<dbReference type="AlphaFoldDB" id="W6N6Z5"/>
<dbReference type="Proteomes" id="UP000019482">
    <property type="component" value="Unassembled WGS sequence"/>
</dbReference>
<dbReference type="SUPFAM" id="SSF88659">
    <property type="entry name" value="Sigma3 and sigma4 domains of RNA polymerase sigma factors"/>
    <property type="match status" value="1"/>
</dbReference>
<keyword evidence="2" id="KW-1185">Reference proteome</keyword>
<dbReference type="Pfam" id="PF07374">
    <property type="entry name" value="DUF1492"/>
    <property type="match status" value="1"/>
</dbReference>
<dbReference type="GeneID" id="29418966"/>
<dbReference type="EMBL" id="CBXI010000043">
    <property type="protein sequence ID" value="CDL92483.1"/>
    <property type="molecule type" value="Genomic_DNA"/>
</dbReference>
<dbReference type="RefSeq" id="WP_017894889.1">
    <property type="nucleotide sequence ID" value="NZ_CBXI010000043.1"/>
</dbReference>
<name>W6N6Z5_CLOTY</name>
<dbReference type="InterPro" id="IPR010861">
    <property type="entry name" value="DUF1492"/>
</dbReference>
<accession>W6N6Z5</accession>
<protein>
    <recommendedName>
        <fullName evidence="3">DUF1492 domain-containing protein</fullName>
    </recommendedName>
</protein>
<evidence type="ECO:0000313" key="2">
    <source>
        <dbReference type="Proteomes" id="UP000019482"/>
    </source>
</evidence>
<gene>
    <name evidence="1" type="ORF">CTDIVETGP_2553</name>
</gene>
<sequence length="142" mass="16477">MTAKQYLSQAYRIDQRINSKLEQIVSLRALAAKATSTLSDTLPSGTRNVHSMEDIIAKMVDLENEINADIDTLVDLKREFVFIIKKISNPEYQTLLELRYLCFKTWEQIAVEMGYGLRYIHKLHGKALENCEMNLKEDTKRH</sequence>
<dbReference type="InterPro" id="IPR013324">
    <property type="entry name" value="RNA_pol_sigma_r3/r4-like"/>
</dbReference>
<evidence type="ECO:0008006" key="3">
    <source>
        <dbReference type="Google" id="ProtNLM"/>
    </source>
</evidence>